<name>A0A815PLI5_ADIRI</name>
<evidence type="ECO:0000313" key="2">
    <source>
        <dbReference type="EMBL" id="CAF1451171.1"/>
    </source>
</evidence>
<gene>
    <name evidence="2" type="ORF">EDS130_LOCUS39528</name>
</gene>
<sequence length="354" mass="41458">MDEMKIKRFKTLSLAVKNNFTLLPNELLLNIFEYLSSWDLVRAFDQHSLQFGPPVTYCLVKRGMDLSNIQSSDVHLLPSCLSFIKKQYLNICVNEQRLCLLLTYVPMPRTLICFLDMSLEKSFFFQMLPASLSCQKLILQCKSTCQRCINIDEILLLLSTSVQTLFLVDILCIVNQQRLSQISCIFSIQHLQCTLETEDDLCEILKLIPSIIFIDIKLLFDKSSQSYERLSLPRNYRIEYPRESLINLNRFPSYTKMYDQTLYSLPWFSNNSSLTLHSCRAINYQESFSNSLPMIHQLTIQCSFEPWLLDFVIFLRQTFPNLQTLRTIQSSDNRRRIVTIITTTDRKLGRCTMY</sequence>
<dbReference type="SUPFAM" id="SSF81383">
    <property type="entry name" value="F-box domain"/>
    <property type="match status" value="1"/>
</dbReference>
<dbReference type="Proteomes" id="UP000663852">
    <property type="component" value="Unassembled WGS sequence"/>
</dbReference>
<comment type="caution">
    <text evidence="2">The sequence shown here is derived from an EMBL/GenBank/DDBJ whole genome shotgun (WGS) entry which is preliminary data.</text>
</comment>
<dbReference type="AlphaFoldDB" id="A0A815PLI5"/>
<dbReference type="PROSITE" id="PS50181">
    <property type="entry name" value="FBOX"/>
    <property type="match status" value="1"/>
</dbReference>
<protein>
    <recommendedName>
        <fullName evidence="1">F-box domain-containing protein</fullName>
    </recommendedName>
</protein>
<reference evidence="2" key="1">
    <citation type="submission" date="2021-02" db="EMBL/GenBank/DDBJ databases">
        <authorList>
            <person name="Nowell W R."/>
        </authorList>
    </citation>
    <scope>NUCLEOTIDE SEQUENCE</scope>
</reference>
<dbReference type="EMBL" id="CAJNOJ010000446">
    <property type="protein sequence ID" value="CAF1451171.1"/>
    <property type="molecule type" value="Genomic_DNA"/>
</dbReference>
<dbReference type="InterPro" id="IPR001810">
    <property type="entry name" value="F-box_dom"/>
</dbReference>
<evidence type="ECO:0000313" key="3">
    <source>
        <dbReference type="Proteomes" id="UP000663852"/>
    </source>
</evidence>
<feature type="domain" description="F-box" evidence="1">
    <location>
        <begin position="17"/>
        <end position="42"/>
    </location>
</feature>
<proteinExistence type="predicted"/>
<dbReference type="InterPro" id="IPR036047">
    <property type="entry name" value="F-box-like_dom_sf"/>
</dbReference>
<evidence type="ECO:0000259" key="1">
    <source>
        <dbReference type="PROSITE" id="PS50181"/>
    </source>
</evidence>
<accession>A0A815PLI5</accession>
<organism evidence="2 3">
    <name type="scientific">Adineta ricciae</name>
    <name type="common">Rotifer</name>
    <dbReference type="NCBI Taxonomy" id="249248"/>
    <lineage>
        <taxon>Eukaryota</taxon>
        <taxon>Metazoa</taxon>
        <taxon>Spiralia</taxon>
        <taxon>Gnathifera</taxon>
        <taxon>Rotifera</taxon>
        <taxon>Eurotatoria</taxon>
        <taxon>Bdelloidea</taxon>
        <taxon>Adinetida</taxon>
        <taxon>Adinetidae</taxon>
        <taxon>Adineta</taxon>
    </lineage>
</organism>
<dbReference type="OrthoDB" id="10034751at2759"/>